<sequence length="248" mass="25903">MFPPLYTNSAEPATRGEFTRNVIDDAQGLIVRDLIVIRNDRLVLDGVSFALAPGAALMLTGPNGAGKSTLLRVLAGLRRADSGTILWNGAPVTDPVAQGTLVAYLGHRDALKPGLTLRENLTLASEAFGQSPDAAIAALGLAELADLPARMLSAGQSRRAALARTILRQSPLWLLDEPSLGLDTASIARLGDVLAAHRAQGGIVIATTHVDLPLPGCETLALRAPDFTKTVPGGLAAPDAARAPEDWF</sequence>
<keyword evidence="6" id="KW-0472">Membrane</keyword>
<dbReference type="NCBIfam" id="TIGR01189">
    <property type="entry name" value="ccmA"/>
    <property type="match status" value="1"/>
</dbReference>
<dbReference type="GO" id="GO:0005524">
    <property type="term" value="F:ATP binding"/>
    <property type="evidence" value="ECO:0007669"/>
    <property type="project" value="UniProtKB-KW"/>
</dbReference>
<keyword evidence="2" id="KW-0547">Nucleotide-binding</keyword>
<dbReference type="PANTHER" id="PTHR43499">
    <property type="entry name" value="ABC TRANSPORTER I FAMILY MEMBER 1"/>
    <property type="match status" value="1"/>
</dbReference>
<dbReference type="InterPro" id="IPR003593">
    <property type="entry name" value="AAA+_ATPase"/>
</dbReference>
<dbReference type="RefSeq" id="WP_084712285.1">
    <property type="nucleotide sequence ID" value="NZ_BALE01000033.1"/>
</dbReference>
<gene>
    <name evidence="8" type="ORF">Tasa_033_021</name>
</gene>
<dbReference type="GO" id="GO:0017004">
    <property type="term" value="P:cytochrome complex assembly"/>
    <property type="evidence" value="ECO:0007669"/>
    <property type="project" value="UniProtKB-KW"/>
</dbReference>
<dbReference type="InterPro" id="IPR017871">
    <property type="entry name" value="ABC_transporter-like_CS"/>
</dbReference>
<dbReference type="SUPFAM" id="SSF52540">
    <property type="entry name" value="P-loop containing nucleoside triphosphate hydrolases"/>
    <property type="match status" value="1"/>
</dbReference>
<evidence type="ECO:0000256" key="6">
    <source>
        <dbReference type="ARBA" id="ARBA00023136"/>
    </source>
</evidence>
<dbReference type="STRING" id="1231623.Tasa_033_021"/>
<keyword evidence="1" id="KW-0813">Transport</keyword>
<dbReference type="Pfam" id="PF00005">
    <property type="entry name" value="ABC_tran"/>
    <property type="match status" value="1"/>
</dbReference>
<dbReference type="PROSITE" id="PS50893">
    <property type="entry name" value="ABC_TRANSPORTER_2"/>
    <property type="match status" value="1"/>
</dbReference>
<evidence type="ECO:0000256" key="1">
    <source>
        <dbReference type="ARBA" id="ARBA00022448"/>
    </source>
</evidence>
<dbReference type="InterPro" id="IPR027417">
    <property type="entry name" value="P-loop_NTPase"/>
</dbReference>
<reference evidence="8 9" key="1">
    <citation type="submission" date="2012-10" db="EMBL/GenBank/DDBJ databases">
        <title>Genome sequencing of Tanticharoenia sakaeratensis NBRC 103193.</title>
        <authorList>
            <person name="Azuma Y."/>
            <person name="Hadano H."/>
            <person name="Hirakawa H."/>
            <person name="Matsushita K."/>
        </authorList>
    </citation>
    <scope>NUCLEOTIDE SEQUENCE [LARGE SCALE GENOMIC DNA]</scope>
    <source>
        <strain evidence="8 9">NBRC 103193</strain>
    </source>
</reference>
<dbReference type="EMBL" id="BALE01000033">
    <property type="protein sequence ID" value="GAN54907.1"/>
    <property type="molecule type" value="Genomic_DNA"/>
</dbReference>
<dbReference type="OrthoDB" id="9800654at2"/>
<evidence type="ECO:0000256" key="4">
    <source>
        <dbReference type="ARBA" id="ARBA00022840"/>
    </source>
</evidence>
<organism evidence="8 9">
    <name type="scientific">Tanticharoenia sakaeratensis NBRC 103193</name>
    <dbReference type="NCBI Taxonomy" id="1231623"/>
    <lineage>
        <taxon>Bacteria</taxon>
        <taxon>Pseudomonadati</taxon>
        <taxon>Pseudomonadota</taxon>
        <taxon>Alphaproteobacteria</taxon>
        <taxon>Acetobacterales</taxon>
        <taxon>Acetobacteraceae</taxon>
        <taxon>Tanticharoenia</taxon>
    </lineage>
</organism>
<dbReference type="AlphaFoldDB" id="A0A0D6MMK7"/>
<evidence type="ECO:0000256" key="5">
    <source>
        <dbReference type="ARBA" id="ARBA00022967"/>
    </source>
</evidence>
<keyword evidence="5" id="KW-1278">Translocase</keyword>
<keyword evidence="9" id="KW-1185">Reference proteome</keyword>
<evidence type="ECO:0000259" key="7">
    <source>
        <dbReference type="PROSITE" id="PS50893"/>
    </source>
</evidence>
<accession>A0A0D6MMK7</accession>
<evidence type="ECO:0000256" key="3">
    <source>
        <dbReference type="ARBA" id="ARBA00022748"/>
    </source>
</evidence>
<feature type="domain" description="ABC transporter" evidence="7">
    <location>
        <begin position="29"/>
        <end position="243"/>
    </location>
</feature>
<dbReference type="SMART" id="SM00382">
    <property type="entry name" value="AAA"/>
    <property type="match status" value="1"/>
</dbReference>
<name>A0A0D6MMK7_9PROT</name>
<evidence type="ECO:0000313" key="8">
    <source>
        <dbReference type="EMBL" id="GAN54907.1"/>
    </source>
</evidence>
<keyword evidence="3" id="KW-0201">Cytochrome c-type biogenesis</keyword>
<dbReference type="GO" id="GO:0022857">
    <property type="term" value="F:transmembrane transporter activity"/>
    <property type="evidence" value="ECO:0007669"/>
    <property type="project" value="InterPro"/>
</dbReference>
<evidence type="ECO:0000256" key="2">
    <source>
        <dbReference type="ARBA" id="ARBA00022741"/>
    </source>
</evidence>
<dbReference type="PROSITE" id="PS00211">
    <property type="entry name" value="ABC_TRANSPORTER_1"/>
    <property type="match status" value="1"/>
</dbReference>
<dbReference type="PANTHER" id="PTHR43499:SF1">
    <property type="entry name" value="ABC TRANSPORTER I FAMILY MEMBER 1"/>
    <property type="match status" value="1"/>
</dbReference>
<dbReference type="Proteomes" id="UP000032679">
    <property type="component" value="Unassembled WGS sequence"/>
</dbReference>
<evidence type="ECO:0000313" key="9">
    <source>
        <dbReference type="Proteomes" id="UP000032679"/>
    </source>
</evidence>
<dbReference type="InterPro" id="IPR003439">
    <property type="entry name" value="ABC_transporter-like_ATP-bd"/>
</dbReference>
<proteinExistence type="predicted"/>
<comment type="caution">
    <text evidence="8">The sequence shown here is derived from an EMBL/GenBank/DDBJ whole genome shotgun (WGS) entry which is preliminary data.</text>
</comment>
<protein>
    <submittedName>
        <fullName evidence="8">Cytochrome c biogenesis ATP-binding export protein CcmA</fullName>
    </submittedName>
</protein>
<dbReference type="GO" id="GO:0016887">
    <property type="term" value="F:ATP hydrolysis activity"/>
    <property type="evidence" value="ECO:0007669"/>
    <property type="project" value="InterPro"/>
</dbReference>
<keyword evidence="4 8" id="KW-0067">ATP-binding</keyword>
<dbReference type="InterPro" id="IPR005895">
    <property type="entry name" value="ABC_transptr_haem_export_CcmA"/>
</dbReference>
<dbReference type="Gene3D" id="3.40.50.300">
    <property type="entry name" value="P-loop containing nucleotide triphosphate hydrolases"/>
    <property type="match status" value="1"/>
</dbReference>